<dbReference type="InterPro" id="IPR011057">
    <property type="entry name" value="Mss4-like_sf"/>
</dbReference>
<keyword evidence="3 6" id="KW-0862">Zinc</keyword>
<evidence type="ECO:0000256" key="4">
    <source>
        <dbReference type="ARBA" id="ARBA00023002"/>
    </source>
</evidence>
<evidence type="ECO:0000256" key="2">
    <source>
        <dbReference type="ARBA" id="ARBA00022723"/>
    </source>
</evidence>
<sequence length="133" mass="14969">MDDPQKMNNEDLKKKLSPEAYAVCHLGETESPFSGKYYHNKETGMYQCIVCGHDLFSSDTKFESGSGWPSFWDPANKENVELVDDDSAGMHRTEVRCKNCGSHLGHVFDDGPNPTGKRYCINSVALNFMPKKK</sequence>
<dbReference type="Pfam" id="PF01641">
    <property type="entry name" value="SelR"/>
    <property type="match status" value="1"/>
</dbReference>
<dbReference type="SUPFAM" id="SSF51316">
    <property type="entry name" value="Mss4-like"/>
    <property type="match status" value="1"/>
</dbReference>
<dbReference type="GO" id="GO:0033743">
    <property type="term" value="F:peptide-methionine (R)-S-oxide reductase activity"/>
    <property type="evidence" value="ECO:0007669"/>
    <property type="project" value="UniProtKB-UniRule"/>
</dbReference>
<organism evidence="8 9">
    <name type="scientific">Candidatus Abawacabacteria bacterium RBG_16_42_10</name>
    <dbReference type="NCBI Taxonomy" id="1817814"/>
    <lineage>
        <taxon>Bacteria</taxon>
        <taxon>Candidatus Abawacaibacteriota</taxon>
    </lineage>
</organism>
<dbReference type="GO" id="GO:0030091">
    <property type="term" value="P:protein repair"/>
    <property type="evidence" value="ECO:0007669"/>
    <property type="project" value="InterPro"/>
</dbReference>
<feature type="binding site" evidence="6">
    <location>
        <position position="51"/>
    </location>
    <ligand>
        <name>Zn(2+)</name>
        <dbReference type="ChEBI" id="CHEBI:29105"/>
    </ligand>
</feature>
<reference evidence="8 9" key="1">
    <citation type="journal article" date="2016" name="Nat. Commun.">
        <title>Thousands of microbial genomes shed light on interconnected biogeochemical processes in an aquifer system.</title>
        <authorList>
            <person name="Anantharaman K."/>
            <person name="Brown C.T."/>
            <person name="Hug L.A."/>
            <person name="Sharon I."/>
            <person name="Castelle C.J."/>
            <person name="Probst A.J."/>
            <person name="Thomas B.C."/>
            <person name="Singh A."/>
            <person name="Wilkins M.J."/>
            <person name="Karaoz U."/>
            <person name="Brodie E.L."/>
            <person name="Williams K.H."/>
            <person name="Hubbard S.S."/>
            <person name="Banfield J.F."/>
        </authorList>
    </citation>
    <scope>NUCLEOTIDE SEQUENCE [LARGE SCALE GENOMIC DNA]</scope>
</reference>
<dbReference type="PANTHER" id="PTHR10173:SF52">
    <property type="entry name" value="METHIONINE-R-SULFOXIDE REDUCTASE B1"/>
    <property type="match status" value="1"/>
</dbReference>
<accession>A0A1F4XK73</accession>
<dbReference type="PANTHER" id="PTHR10173">
    <property type="entry name" value="METHIONINE SULFOXIDE REDUCTASE"/>
    <property type="match status" value="1"/>
</dbReference>
<evidence type="ECO:0000259" key="7">
    <source>
        <dbReference type="PROSITE" id="PS51790"/>
    </source>
</evidence>
<evidence type="ECO:0000313" key="8">
    <source>
        <dbReference type="EMBL" id="OGC82046.1"/>
    </source>
</evidence>
<dbReference type="Proteomes" id="UP000177614">
    <property type="component" value="Unassembled WGS sequence"/>
</dbReference>
<dbReference type="GO" id="GO:0005737">
    <property type="term" value="C:cytoplasm"/>
    <property type="evidence" value="ECO:0007669"/>
    <property type="project" value="TreeGrafter"/>
</dbReference>
<evidence type="ECO:0000256" key="5">
    <source>
        <dbReference type="ARBA" id="ARBA00048488"/>
    </source>
</evidence>
<evidence type="ECO:0000256" key="6">
    <source>
        <dbReference type="HAMAP-Rule" id="MF_01400"/>
    </source>
</evidence>
<dbReference type="FunFam" id="2.170.150.20:FF:000001">
    <property type="entry name" value="Peptide methionine sulfoxide reductase MsrB"/>
    <property type="match status" value="1"/>
</dbReference>
<dbReference type="STRING" id="1817814.A2V81_02730"/>
<feature type="domain" description="MsrB" evidence="7">
    <location>
        <begin position="9"/>
        <end position="131"/>
    </location>
</feature>
<feature type="binding site" evidence="6">
    <location>
        <position position="100"/>
    </location>
    <ligand>
        <name>Zn(2+)</name>
        <dbReference type="ChEBI" id="CHEBI:29105"/>
    </ligand>
</feature>
<keyword evidence="4 6" id="KW-0560">Oxidoreductase</keyword>
<feature type="active site" description="Nucleophile" evidence="6">
    <location>
        <position position="120"/>
    </location>
</feature>
<comment type="caution">
    <text evidence="8">The sequence shown here is derived from an EMBL/GenBank/DDBJ whole genome shotgun (WGS) entry which is preliminary data.</text>
</comment>
<feature type="binding site" evidence="6">
    <location>
        <position position="48"/>
    </location>
    <ligand>
        <name>Zn(2+)</name>
        <dbReference type="ChEBI" id="CHEBI:29105"/>
    </ligand>
</feature>
<evidence type="ECO:0000256" key="3">
    <source>
        <dbReference type="ARBA" id="ARBA00022833"/>
    </source>
</evidence>
<evidence type="ECO:0000313" key="9">
    <source>
        <dbReference type="Proteomes" id="UP000177614"/>
    </source>
</evidence>
<dbReference type="HAMAP" id="MF_01400">
    <property type="entry name" value="MsrB"/>
    <property type="match status" value="1"/>
</dbReference>
<dbReference type="AlphaFoldDB" id="A0A1F4XK73"/>
<keyword evidence="2 6" id="KW-0479">Metal-binding</keyword>
<dbReference type="Gene3D" id="2.170.150.20">
    <property type="entry name" value="Peptide methionine sulfoxide reductase"/>
    <property type="match status" value="1"/>
</dbReference>
<protein>
    <recommendedName>
        <fullName evidence="6">Peptide methionine sulfoxide reductase MsrB</fullName>
        <ecNumber evidence="6">1.8.4.12</ecNumber>
    </recommendedName>
    <alternativeName>
        <fullName evidence="6">Peptide-methionine (R)-S-oxide reductase</fullName>
    </alternativeName>
</protein>
<gene>
    <name evidence="6" type="primary">msrB</name>
    <name evidence="8" type="ORF">A2V81_02730</name>
</gene>
<feature type="binding site" evidence="6">
    <location>
        <position position="97"/>
    </location>
    <ligand>
        <name>Zn(2+)</name>
        <dbReference type="ChEBI" id="CHEBI:29105"/>
    </ligand>
</feature>
<dbReference type="GO" id="GO:0008270">
    <property type="term" value="F:zinc ion binding"/>
    <property type="evidence" value="ECO:0007669"/>
    <property type="project" value="UniProtKB-UniRule"/>
</dbReference>
<comment type="similarity">
    <text evidence="1 6">Belongs to the MsrB Met sulfoxide reductase family.</text>
</comment>
<name>A0A1F4XK73_9BACT</name>
<evidence type="ECO:0000256" key="1">
    <source>
        <dbReference type="ARBA" id="ARBA00007174"/>
    </source>
</evidence>
<dbReference type="InterPro" id="IPR028427">
    <property type="entry name" value="Met_Sox_Rdtase_MsrB"/>
</dbReference>
<dbReference type="EMBL" id="MEWR01000011">
    <property type="protein sequence ID" value="OGC82046.1"/>
    <property type="molecule type" value="Genomic_DNA"/>
</dbReference>
<dbReference type="GO" id="GO:0006979">
    <property type="term" value="P:response to oxidative stress"/>
    <property type="evidence" value="ECO:0007669"/>
    <property type="project" value="InterPro"/>
</dbReference>
<comment type="catalytic activity">
    <reaction evidence="5 6">
        <text>L-methionyl-[protein] + [thioredoxin]-disulfide + H2O = L-methionyl-(R)-S-oxide-[protein] + [thioredoxin]-dithiol</text>
        <dbReference type="Rhea" id="RHEA:24164"/>
        <dbReference type="Rhea" id="RHEA-COMP:10698"/>
        <dbReference type="Rhea" id="RHEA-COMP:10700"/>
        <dbReference type="Rhea" id="RHEA-COMP:12313"/>
        <dbReference type="Rhea" id="RHEA-COMP:12314"/>
        <dbReference type="ChEBI" id="CHEBI:15377"/>
        <dbReference type="ChEBI" id="CHEBI:16044"/>
        <dbReference type="ChEBI" id="CHEBI:29950"/>
        <dbReference type="ChEBI" id="CHEBI:45764"/>
        <dbReference type="ChEBI" id="CHEBI:50058"/>
        <dbReference type="EC" id="1.8.4.12"/>
    </reaction>
</comment>
<dbReference type="NCBIfam" id="TIGR00357">
    <property type="entry name" value="peptide-methionine (R)-S-oxide reductase MsrB"/>
    <property type="match status" value="1"/>
</dbReference>
<dbReference type="EC" id="1.8.4.12" evidence="6"/>
<dbReference type="InterPro" id="IPR002579">
    <property type="entry name" value="Met_Sox_Rdtase_MsrB_dom"/>
</dbReference>
<dbReference type="PROSITE" id="PS51790">
    <property type="entry name" value="MSRB"/>
    <property type="match status" value="1"/>
</dbReference>
<comment type="cofactor">
    <cofactor evidence="6">
        <name>Zn(2+)</name>
        <dbReference type="ChEBI" id="CHEBI:29105"/>
    </cofactor>
    <text evidence="6">Binds 1 zinc ion per subunit. The zinc ion is important for the structural integrity of the protein.</text>
</comment>
<proteinExistence type="inferred from homology"/>